<feature type="compositionally biased region" description="Basic residues" evidence="1">
    <location>
        <begin position="178"/>
        <end position="193"/>
    </location>
</feature>
<sequence>MIDKDNFSLLDLLSYTKDMGNTEVEGFYLINPKSNDFVLIENDEQLYNLVCHLNHLDHLDLFIKHVVNEPLLVDETVPCGFLYGLEVVKPSETTLNKKARETSIVPKDVQESAANNTFVAEENLADVGVVGENLQGAEETTNIDVGLAFDLSSSKCELDNLPDEDDSDVNEELTSLRHERRNKKKQKKQRKKPTLTEIILGEAGIDKGFEDIDRPSKEGRFAGKLVGDEDYYTSSDIESDDSTDDTDVLAKRGIDLPPRRRSKKGRPKRCRRKVKDEPRKKHGKLSKKGVKMTCSNCQQTCHNKSGCRNMVNSDICTSIFYILFFAIRIFFSFILSHVPRSATQQSQNMAPPPPRSSQKIPSQQSNPSSICENTSVVKRQSNNQSTGLGRGRGRGRVPRLGRGKGRGTALGI</sequence>
<evidence type="ECO:0000256" key="1">
    <source>
        <dbReference type="SAM" id="MobiDB-lite"/>
    </source>
</evidence>
<feature type="compositionally biased region" description="Acidic residues" evidence="1">
    <location>
        <begin position="160"/>
        <end position="171"/>
    </location>
</feature>
<dbReference type="STRING" id="49451.A0A1J6K7Q7"/>
<keyword evidence="2" id="KW-0472">Membrane</keyword>
<feature type="compositionally biased region" description="Basic residues" evidence="1">
    <location>
        <begin position="259"/>
        <end position="273"/>
    </location>
</feature>
<comment type="caution">
    <text evidence="4">The sequence shown here is derived from an EMBL/GenBank/DDBJ whole genome shotgun (WGS) entry which is preliminary data.</text>
</comment>
<evidence type="ECO:0000313" key="5">
    <source>
        <dbReference type="Proteomes" id="UP000187609"/>
    </source>
</evidence>
<feature type="non-terminal residue" evidence="4">
    <location>
        <position position="412"/>
    </location>
</feature>
<feature type="compositionally biased region" description="Basic residues" evidence="1">
    <location>
        <begin position="391"/>
        <end position="405"/>
    </location>
</feature>
<keyword evidence="2" id="KW-0812">Transmembrane</keyword>
<organism evidence="4 5">
    <name type="scientific">Nicotiana attenuata</name>
    <name type="common">Coyote tobacco</name>
    <dbReference type="NCBI Taxonomy" id="49451"/>
    <lineage>
        <taxon>Eukaryota</taxon>
        <taxon>Viridiplantae</taxon>
        <taxon>Streptophyta</taxon>
        <taxon>Embryophyta</taxon>
        <taxon>Tracheophyta</taxon>
        <taxon>Spermatophyta</taxon>
        <taxon>Magnoliopsida</taxon>
        <taxon>eudicotyledons</taxon>
        <taxon>Gunneridae</taxon>
        <taxon>Pentapetalae</taxon>
        <taxon>asterids</taxon>
        <taxon>lamiids</taxon>
        <taxon>Solanales</taxon>
        <taxon>Solanaceae</taxon>
        <taxon>Nicotianoideae</taxon>
        <taxon>Nicotianeae</taxon>
        <taxon>Nicotiana</taxon>
    </lineage>
</organism>
<feature type="transmembrane region" description="Helical" evidence="2">
    <location>
        <begin position="318"/>
        <end position="338"/>
    </location>
</feature>
<keyword evidence="5" id="KW-1185">Reference proteome</keyword>
<feature type="compositionally biased region" description="Polar residues" evidence="1">
    <location>
        <begin position="356"/>
        <end position="386"/>
    </location>
</feature>
<dbReference type="Gramene" id="OIT18899">
    <property type="protein sequence ID" value="OIT18899"/>
    <property type="gene ID" value="A4A49_43099"/>
</dbReference>
<feature type="region of interest" description="Disordered" evidence="1">
    <location>
        <begin position="344"/>
        <end position="412"/>
    </location>
</feature>
<keyword evidence="2" id="KW-1133">Transmembrane helix</keyword>
<evidence type="ECO:0000313" key="4">
    <source>
        <dbReference type="EMBL" id="OIT18899.1"/>
    </source>
</evidence>
<gene>
    <name evidence="4" type="ORF">A4A49_43099</name>
    <name evidence="3" type="ORF">A4A49_62695</name>
</gene>
<name>A0A1J6K7Q7_NICAT</name>
<evidence type="ECO:0000256" key="2">
    <source>
        <dbReference type="SAM" id="Phobius"/>
    </source>
</evidence>
<dbReference type="AlphaFoldDB" id="A0A1J6K7Q7"/>
<protein>
    <submittedName>
        <fullName evidence="4">Uncharacterized protein</fullName>
    </submittedName>
</protein>
<reference evidence="4 5" key="1">
    <citation type="submission" date="2016-11" db="EMBL/GenBank/DDBJ databases">
        <title>The genome of Nicotiana attenuata.</title>
        <authorList>
            <person name="Xu S."/>
            <person name="Brockmoeller T."/>
            <person name="Gaquerel E."/>
            <person name="Navarro A."/>
            <person name="Kuhl H."/>
            <person name="Gase K."/>
            <person name="Ling Z."/>
            <person name="Zhou W."/>
            <person name="Kreitzer C."/>
            <person name="Stanke M."/>
            <person name="Tang H."/>
            <person name="Lyons E."/>
            <person name="Pandey P."/>
            <person name="Pandey S.P."/>
            <person name="Timmermann B."/>
            <person name="Baldwin I.T."/>
        </authorList>
    </citation>
    <scope>NUCLEOTIDE SEQUENCE [LARGE SCALE GENOMIC DNA]</scope>
    <source>
        <strain evidence="5">cv. UT</strain>
        <strain evidence="4">UT</strain>
        <tissue evidence="4">Leaves</tissue>
    </source>
</reference>
<dbReference type="EMBL" id="MJEQ01037190">
    <property type="protein sequence ID" value="OIS99352.1"/>
    <property type="molecule type" value="Genomic_DNA"/>
</dbReference>
<accession>A0A1J6K7Q7</accession>
<feature type="region of interest" description="Disordered" evidence="1">
    <location>
        <begin position="254"/>
        <end position="289"/>
    </location>
</feature>
<dbReference type="Gramene" id="OIS99352">
    <property type="protein sequence ID" value="OIS99352"/>
    <property type="gene ID" value="A4A49_62695"/>
</dbReference>
<feature type="region of interest" description="Disordered" evidence="1">
    <location>
        <begin position="159"/>
        <end position="195"/>
    </location>
</feature>
<feature type="compositionally biased region" description="Basic residues" evidence="1">
    <location>
        <begin position="280"/>
        <end position="289"/>
    </location>
</feature>
<dbReference type="Proteomes" id="UP000187609">
    <property type="component" value="Unassembled WGS sequence"/>
</dbReference>
<proteinExistence type="predicted"/>
<evidence type="ECO:0000313" key="3">
    <source>
        <dbReference type="EMBL" id="OIS99352.1"/>
    </source>
</evidence>
<dbReference type="EMBL" id="MJEQ01014695">
    <property type="protein sequence ID" value="OIT18899.1"/>
    <property type="molecule type" value="Genomic_DNA"/>
</dbReference>